<feature type="domain" description="Formin GTPase-binding" evidence="1">
    <location>
        <begin position="1"/>
        <end position="175"/>
    </location>
</feature>
<dbReference type="GO" id="GO:0031267">
    <property type="term" value="F:small GTPase binding"/>
    <property type="evidence" value="ECO:0007669"/>
    <property type="project" value="InterPro"/>
</dbReference>
<dbReference type="Gene3D" id="1.25.10.10">
    <property type="entry name" value="Leucine-rich Repeat Variant"/>
    <property type="match status" value="1"/>
</dbReference>
<dbReference type="InterPro" id="IPR011989">
    <property type="entry name" value="ARM-like"/>
</dbReference>
<dbReference type="Pfam" id="PF06371">
    <property type="entry name" value="Drf_GBD"/>
    <property type="match status" value="1"/>
</dbReference>
<dbReference type="OrthoDB" id="2155261at2759"/>
<keyword evidence="3" id="KW-1185">Reference proteome</keyword>
<proteinExistence type="predicted"/>
<dbReference type="GO" id="GO:0030036">
    <property type="term" value="P:actin cytoskeleton organization"/>
    <property type="evidence" value="ECO:0007669"/>
    <property type="project" value="InterPro"/>
</dbReference>
<evidence type="ECO:0000313" key="3">
    <source>
        <dbReference type="Proteomes" id="UP000799436"/>
    </source>
</evidence>
<dbReference type="AlphaFoldDB" id="A0A6G1KWM5"/>
<accession>A0A6G1KWM5</accession>
<dbReference type="SUPFAM" id="SSF48371">
    <property type="entry name" value="ARM repeat"/>
    <property type="match status" value="1"/>
</dbReference>
<dbReference type="InterPro" id="IPR016024">
    <property type="entry name" value="ARM-type_fold"/>
</dbReference>
<organism evidence="2 3">
    <name type="scientific">Teratosphaeria nubilosa</name>
    <dbReference type="NCBI Taxonomy" id="161662"/>
    <lineage>
        <taxon>Eukaryota</taxon>
        <taxon>Fungi</taxon>
        <taxon>Dikarya</taxon>
        <taxon>Ascomycota</taxon>
        <taxon>Pezizomycotina</taxon>
        <taxon>Dothideomycetes</taxon>
        <taxon>Dothideomycetidae</taxon>
        <taxon>Mycosphaerellales</taxon>
        <taxon>Teratosphaeriaceae</taxon>
        <taxon>Teratosphaeria</taxon>
    </lineage>
</organism>
<reference evidence="2" key="1">
    <citation type="journal article" date="2020" name="Stud. Mycol.">
        <title>101 Dothideomycetes genomes: a test case for predicting lifestyles and emergence of pathogens.</title>
        <authorList>
            <person name="Haridas S."/>
            <person name="Albert R."/>
            <person name="Binder M."/>
            <person name="Bloem J."/>
            <person name="Labutti K."/>
            <person name="Salamov A."/>
            <person name="Andreopoulos B."/>
            <person name="Baker S."/>
            <person name="Barry K."/>
            <person name="Bills G."/>
            <person name="Bluhm B."/>
            <person name="Cannon C."/>
            <person name="Castanera R."/>
            <person name="Culley D."/>
            <person name="Daum C."/>
            <person name="Ezra D."/>
            <person name="Gonzalez J."/>
            <person name="Henrissat B."/>
            <person name="Kuo A."/>
            <person name="Liang C."/>
            <person name="Lipzen A."/>
            <person name="Lutzoni F."/>
            <person name="Magnuson J."/>
            <person name="Mondo S."/>
            <person name="Nolan M."/>
            <person name="Ohm R."/>
            <person name="Pangilinan J."/>
            <person name="Park H.-J."/>
            <person name="Ramirez L."/>
            <person name="Alfaro M."/>
            <person name="Sun H."/>
            <person name="Tritt A."/>
            <person name="Yoshinaga Y."/>
            <person name="Zwiers L.-H."/>
            <person name="Turgeon B."/>
            <person name="Goodwin S."/>
            <person name="Spatafora J."/>
            <person name="Crous P."/>
            <person name="Grigoriev I."/>
        </authorList>
    </citation>
    <scope>NUCLEOTIDE SEQUENCE</scope>
    <source>
        <strain evidence="2">CBS 116005</strain>
    </source>
</reference>
<dbReference type="GO" id="GO:0003779">
    <property type="term" value="F:actin binding"/>
    <property type="evidence" value="ECO:0007669"/>
    <property type="project" value="InterPro"/>
</dbReference>
<protein>
    <recommendedName>
        <fullName evidence="1">Formin GTPase-binding domain-containing protein</fullName>
    </recommendedName>
</protein>
<dbReference type="Proteomes" id="UP000799436">
    <property type="component" value="Unassembled WGS sequence"/>
</dbReference>
<evidence type="ECO:0000259" key="1">
    <source>
        <dbReference type="SMART" id="SM01140"/>
    </source>
</evidence>
<dbReference type="InterPro" id="IPR010473">
    <property type="entry name" value="GTPase-bd"/>
</dbReference>
<sequence>MRVKQDFIRQDKSGRSEERIEKRSFTYGRNDRRPTSLILDPVESLNAADYISYLKNNQDPTTIEVGRLHKLRILLRNETVGWVDSFIFLGGMTEIVGLLHRVMKVEWREEHEDQLLHEALLCLKGLCTTDTAMQELEKVADELFPALLAMLFDEEKKGPAEYTTRTIIVNVLFFYLSSALNSPNLEERARKILGYLSEPHTQSETVDFVMEMRIPRPYKLWAREVSNVTKEVFWIFLHRTNVVSRTTPDITSSFTTRHFPRPRPPVPAAPYIGGVEWDATTYLTAHLDLLNGLIASLPSRNTLRADLQASGFEKVMGTLRTCKEKFYSGVHDGLRVWVAAAEEDGWDSRGVRENVEVRPKGEKKKGENVPKINLSLKEEFEW</sequence>
<name>A0A6G1KWM5_9PEZI</name>
<dbReference type="EMBL" id="ML995903">
    <property type="protein sequence ID" value="KAF2765025.1"/>
    <property type="molecule type" value="Genomic_DNA"/>
</dbReference>
<gene>
    <name evidence="2" type="ORF">EJ03DRAFT_280965</name>
</gene>
<evidence type="ECO:0000313" key="2">
    <source>
        <dbReference type="EMBL" id="KAF2765025.1"/>
    </source>
</evidence>
<dbReference type="SMART" id="SM01140">
    <property type="entry name" value="Drf_GBD"/>
    <property type="match status" value="1"/>
</dbReference>